<comment type="subcellular location">
    <subcellularLocation>
        <location evidence="2">Cell inner membrane</location>
        <topology evidence="2">Single-pass type I membrane protein</topology>
    </subcellularLocation>
</comment>
<dbReference type="Proteomes" id="UP000192708">
    <property type="component" value="Unassembled WGS sequence"/>
</dbReference>
<keyword evidence="2" id="KW-1003">Cell membrane</keyword>
<dbReference type="InterPro" id="IPR007449">
    <property type="entry name" value="ZipA_FtsZ-bd_C"/>
</dbReference>
<dbReference type="AlphaFoldDB" id="A0A1W1ZCU4"/>
<dbReference type="GO" id="GO:0090529">
    <property type="term" value="P:cell septum assembly"/>
    <property type="evidence" value="ECO:0007669"/>
    <property type="project" value="InterPro"/>
</dbReference>
<proteinExistence type="inferred from homology"/>
<evidence type="ECO:0000259" key="4">
    <source>
        <dbReference type="SMART" id="SM00771"/>
    </source>
</evidence>
<name>A0A1W1ZCU4_9BURK</name>
<accession>A0A1W1ZCU4</accession>
<keyword evidence="2" id="KW-0997">Cell inner membrane</keyword>
<dbReference type="EMBL" id="FWXJ01000005">
    <property type="protein sequence ID" value="SMC46249.1"/>
    <property type="molecule type" value="Genomic_DNA"/>
</dbReference>
<evidence type="ECO:0000313" key="5">
    <source>
        <dbReference type="EMBL" id="SMC46249.1"/>
    </source>
</evidence>
<comment type="similarity">
    <text evidence="1">Belongs to the ZipA family.</text>
</comment>
<gene>
    <name evidence="5" type="ORF">SAMN06296008_10536</name>
</gene>
<sequence length="404" mass="44812">MSTINLPEQIDLQLALILIGVIIIISIIIYNIARSNKSKSKRNQQASLVASTNANIAKTQPVNLISDEYVAIDAGLEQGRKEPSLGTLMPHSDDLDLDTLTEEIQTSALDKTSISGNSITPFKANQYVSRIDPNIDCVVAFRFPLPVNGAEIIECIQKLSKSDDFRIAFEGLTETSSYAGSVNSSWELIQFNNLYRELQASIQLANRRGPLGAEHLAEFIGLVQNLSQELDAEIDIPPINDILNDATDLDQFAIQCDIQLGFNLTSNMLSWQCSDVQSVLLNHGFILSREGSAFNYILNDVLLFKAQAASLNFLRDDLQTARINQVYFSFDVPLIPESLNPFIKMLEVGQLLAQELDGRLLDDNGQPLSVLLTQNIQNQLAPIYQLMRERQIEPGSASALRLFN</sequence>
<evidence type="ECO:0000313" key="6">
    <source>
        <dbReference type="Proteomes" id="UP000192708"/>
    </source>
</evidence>
<evidence type="ECO:0000256" key="2">
    <source>
        <dbReference type="RuleBase" id="RU003613"/>
    </source>
</evidence>
<protein>
    <recommendedName>
        <fullName evidence="1">Cell division protein ZipA</fullName>
    </recommendedName>
</protein>
<keyword evidence="1" id="KW-0132">Cell division</keyword>
<keyword evidence="2 3" id="KW-0812">Transmembrane</keyword>
<dbReference type="Gene3D" id="3.30.1400.10">
    <property type="entry name" value="ZipA, C-terminal FtsZ-binding domain"/>
    <property type="match status" value="1"/>
</dbReference>
<feature type="transmembrane region" description="Helical" evidence="3">
    <location>
        <begin position="12"/>
        <end position="33"/>
    </location>
</feature>
<keyword evidence="3" id="KW-1133">Transmembrane helix</keyword>
<dbReference type="OrthoDB" id="8521018at2"/>
<dbReference type="SMART" id="SM00771">
    <property type="entry name" value="ZipA_C"/>
    <property type="match status" value="1"/>
</dbReference>
<dbReference type="Pfam" id="PF04354">
    <property type="entry name" value="ZipA_C"/>
    <property type="match status" value="1"/>
</dbReference>
<dbReference type="GO" id="GO:0005886">
    <property type="term" value="C:plasma membrane"/>
    <property type="evidence" value="ECO:0007669"/>
    <property type="project" value="UniProtKB-SubCell"/>
</dbReference>
<organism evidence="5 6">
    <name type="scientific">Polynucleobacter kasalickyi</name>
    <dbReference type="NCBI Taxonomy" id="1938817"/>
    <lineage>
        <taxon>Bacteria</taxon>
        <taxon>Pseudomonadati</taxon>
        <taxon>Pseudomonadota</taxon>
        <taxon>Betaproteobacteria</taxon>
        <taxon>Burkholderiales</taxon>
        <taxon>Burkholderiaceae</taxon>
        <taxon>Polynucleobacter</taxon>
    </lineage>
</organism>
<keyword evidence="2 3" id="KW-0472">Membrane</keyword>
<dbReference type="RefSeq" id="WP_084283199.1">
    <property type="nucleotide sequence ID" value="NZ_FWXJ01000005.1"/>
</dbReference>
<dbReference type="SUPFAM" id="SSF64383">
    <property type="entry name" value="Cell-division protein ZipA, C-terminal domain"/>
    <property type="match status" value="1"/>
</dbReference>
<evidence type="ECO:0000256" key="3">
    <source>
        <dbReference type="SAM" id="Phobius"/>
    </source>
</evidence>
<dbReference type="InterPro" id="IPR036765">
    <property type="entry name" value="ZipA_FtsZ-bd_C_sf"/>
</dbReference>
<comment type="function">
    <text evidence="1">Essential cell division protein that stabilizes the FtsZ protofilaments by cross-linking them and that serves as a cytoplasmic membrane anchor for the Z ring. Also required for the recruitment to the septal ring of downstream cell division proteins.</text>
</comment>
<dbReference type="STRING" id="1938817.SAMN06296008_10536"/>
<keyword evidence="6" id="KW-1185">Reference proteome</keyword>
<keyword evidence="1" id="KW-0131">Cell cycle</keyword>
<feature type="domain" description="ZipA C-terminal FtsZ-binding" evidence="4">
    <location>
        <begin position="256"/>
        <end position="380"/>
    </location>
</feature>
<evidence type="ECO:0000256" key="1">
    <source>
        <dbReference type="RuleBase" id="RU003612"/>
    </source>
</evidence>
<reference evidence="5 6" key="1">
    <citation type="submission" date="2017-04" db="EMBL/GenBank/DDBJ databases">
        <authorList>
            <person name="Afonso C.L."/>
            <person name="Miller P.J."/>
            <person name="Scott M.A."/>
            <person name="Spackman E."/>
            <person name="Goraichik I."/>
            <person name="Dimitrov K.M."/>
            <person name="Suarez D.L."/>
            <person name="Swayne D.E."/>
        </authorList>
    </citation>
    <scope>NUCLEOTIDE SEQUENCE [LARGE SCALE GENOMIC DNA]</scope>
    <source>
        <strain evidence="5 6">VK13</strain>
    </source>
</reference>